<keyword evidence="3" id="KW-1185">Reference proteome</keyword>
<gene>
    <name evidence="2" type="ORF">ACFPTN_22230</name>
</gene>
<evidence type="ECO:0000313" key="3">
    <source>
        <dbReference type="Proteomes" id="UP001595974"/>
    </source>
</evidence>
<dbReference type="RefSeq" id="WP_157748525.1">
    <property type="nucleotide sequence ID" value="NZ_JBHSOG010000103.1"/>
</dbReference>
<reference evidence="3" key="1">
    <citation type="journal article" date="2019" name="Int. J. Syst. Evol. Microbiol.">
        <title>The Global Catalogue of Microorganisms (GCM) 10K type strain sequencing project: providing services to taxonomists for standard genome sequencing and annotation.</title>
        <authorList>
            <consortium name="The Broad Institute Genomics Platform"/>
            <consortium name="The Broad Institute Genome Sequencing Center for Infectious Disease"/>
            <person name="Wu L."/>
            <person name="Ma J."/>
        </authorList>
    </citation>
    <scope>NUCLEOTIDE SEQUENCE [LARGE SCALE GENOMIC DNA]</scope>
    <source>
        <strain evidence="3">SHR3</strain>
    </source>
</reference>
<name>A0ABW1AXQ4_9RHOO</name>
<protein>
    <submittedName>
        <fullName evidence="2">Uncharacterized protein</fullName>
    </submittedName>
</protein>
<proteinExistence type="predicted"/>
<feature type="compositionally biased region" description="Polar residues" evidence="1">
    <location>
        <begin position="122"/>
        <end position="133"/>
    </location>
</feature>
<sequence>MSLIDIQAGILRAIAKATSKHPARADEVLARMIDKGDDSITPPLAQRALEALVSSKCVTTAHVQRMKTDKEPWLAIWPTGLPLAPPQPDRPSRLPTRRAVGPHRPPPTPKNQKCRNAGLATAATQIAPRSSRW</sequence>
<evidence type="ECO:0000313" key="2">
    <source>
        <dbReference type="EMBL" id="MFC5772108.1"/>
    </source>
</evidence>
<comment type="caution">
    <text evidence="2">The sequence shown here is derived from an EMBL/GenBank/DDBJ whole genome shotgun (WGS) entry which is preliminary data.</text>
</comment>
<accession>A0ABW1AXQ4</accession>
<dbReference type="Proteomes" id="UP001595974">
    <property type="component" value="Unassembled WGS sequence"/>
</dbReference>
<evidence type="ECO:0000256" key="1">
    <source>
        <dbReference type="SAM" id="MobiDB-lite"/>
    </source>
</evidence>
<dbReference type="EMBL" id="JBHSOG010000103">
    <property type="protein sequence ID" value="MFC5772108.1"/>
    <property type="molecule type" value="Genomic_DNA"/>
</dbReference>
<organism evidence="2 3">
    <name type="scientific">Thauera sinica</name>
    <dbReference type="NCBI Taxonomy" id="2665146"/>
    <lineage>
        <taxon>Bacteria</taxon>
        <taxon>Pseudomonadati</taxon>
        <taxon>Pseudomonadota</taxon>
        <taxon>Betaproteobacteria</taxon>
        <taxon>Rhodocyclales</taxon>
        <taxon>Zoogloeaceae</taxon>
        <taxon>Thauera</taxon>
    </lineage>
</organism>
<feature type="region of interest" description="Disordered" evidence="1">
    <location>
        <begin position="80"/>
        <end position="133"/>
    </location>
</feature>